<dbReference type="EMBL" id="JASSZA010000006">
    <property type="protein sequence ID" value="KAK2108049.1"/>
    <property type="molecule type" value="Genomic_DNA"/>
</dbReference>
<reference evidence="1 2" key="1">
    <citation type="submission" date="2023-05" db="EMBL/GenBank/DDBJ databases">
        <title>B98-5 Cell Line De Novo Hybrid Assembly: An Optical Mapping Approach.</title>
        <authorList>
            <person name="Kananen K."/>
            <person name="Auerbach J.A."/>
            <person name="Kautto E."/>
            <person name="Blachly J.S."/>
        </authorList>
    </citation>
    <scope>NUCLEOTIDE SEQUENCE [LARGE SCALE GENOMIC DNA]</scope>
    <source>
        <strain evidence="1">B95-8</strain>
        <tissue evidence="1">Cell line</tissue>
    </source>
</reference>
<gene>
    <name evidence="1" type="ORF">P7K49_013214</name>
</gene>
<proteinExistence type="predicted"/>
<protein>
    <submittedName>
        <fullName evidence="1">Uncharacterized protein</fullName>
    </submittedName>
</protein>
<name>A0ABQ9VFA6_SAGOE</name>
<keyword evidence="2" id="KW-1185">Reference proteome</keyword>
<sequence>MIRPSVYRNVARQLHISLQSEPVVTDAFLAVAGHIFSAGMPSLPIPWDLREGSGAHRDLTSQPLPILVLPSAHWCHLAAVDVWNCPATSADPQDSNHSIQGLSWFCGLAGTLGSRPRLLESCNCV</sequence>
<evidence type="ECO:0000313" key="2">
    <source>
        <dbReference type="Proteomes" id="UP001266305"/>
    </source>
</evidence>
<organism evidence="1 2">
    <name type="scientific">Saguinus oedipus</name>
    <name type="common">Cotton-top tamarin</name>
    <name type="synonym">Oedipomidas oedipus</name>
    <dbReference type="NCBI Taxonomy" id="9490"/>
    <lineage>
        <taxon>Eukaryota</taxon>
        <taxon>Metazoa</taxon>
        <taxon>Chordata</taxon>
        <taxon>Craniata</taxon>
        <taxon>Vertebrata</taxon>
        <taxon>Euteleostomi</taxon>
        <taxon>Mammalia</taxon>
        <taxon>Eutheria</taxon>
        <taxon>Euarchontoglires</taxon>
        <taxon>Primates</taxon>
        <taxon>Haplorrhini</taxon>
        <taxon>Platyrrhini</taxon>
        <taxon>Cebidae</taxon>
        <taxon>Callitrichinae</taxon>
        <taxon>Saguinus</taxon>
    </lineage>
</organism>
<evidence type="ECO:0000313" key="1">
    <source>
        <dbReference type="EMBL" id="KAK2108049.1"/>
    </source>
</evidence>
<accession>A0ABQ9VFA6</accession>
<dbReference type="Proteomes" id="UP001266305">
    <property type="component" value="Unassembled WGS sequence"/>
</dbReference>
<comment type="caution">
    <text evidence="1">The sequence shown here is derived from an EMBL/GenBank/DDBJ whole genome shotgun (WGS) entry which is preliminary data.</text>
</comment>